<reference evidence="5" key="5">
    <citation type="submission" date="2023-08" db="EMBL/GenBank/DDBJ databases">
        <title>Mucin Metabolism Genes Underlie the Key Renovations of Bacteroides xylanisolvens Genomes in Captive Great Apes.</title>
        <authorList>
            <person name="Nishida A.H."/>
        </authorList>
    </citation>
    <scope>NUCLEOTIDE SEQUENCE</scope>
    <source>
        <strain evidence="5">P13.H9</strain>
    </source>
</reference>
<dbReference type="EMBL" id="JAIWYE010000024">
    <property type="protein sequence ID" value="MCA4704538.1"/>
    <property type="molecule type" value="Genomic_DNA"/>
</dbReference>
<feature type="chain" id="PRO_5014251487" evidence="1">
    <location>
        <begin position="22"/>
        <end position="131"/>
    </location>
</feature>
<keyword evidence="1" id="KW-0732">Signal</keyword>
<dbReference type="Proteomes" id="UP001198461">
    <property type="component" value="Unassembled WGS sequence"/>
</dbReference>
<evidence type="ECO:0000313" key="2">
    <source>
        <dbReference type="EMBL" id="KAB6087334.1"/>
    </source>
</evidence>
<protein>
    <submittedName>
        <fullName evidence="3">Uncharacterized protein</fullName>
    </submittedName>
</protein>
<evidence type="ECO:0000313" key="13">
    <source>
        <dbReference type="Proteomes" id="UP000435059"/>
    </source>
</evidence>
<evidence type="ECO:0000313" key="11">
    <source>
        <dbReference type="Proteomes" id="UP000196036"/>
    </source>
</evidence>
<dbReference type="EMBL" id="NFLW01000028">
    <property type="protein sequence ID" value="OUQ66126.1"/>
    <property type="molecule type" value="Genomic_DNA"/>
</dbReference>
<dbReference type="Proteomes" id="UP000196036">
    <property type="component" value="Unassembled WGS sequence"/>
</dbReference>
<gene>
    <name evidence="6" type="ORF">B5E52_14245</name>
    <name evidence="4" type="ORF">GA398_18180</name>
    <name evidence="3" type="ORF">GA424_17975</name>
    <name evidence="2" type="ORF">GA574_13385</name>
    <name evidence="5" type="ORF">LD004_13055</name>
    <name evidence="7" type="ORF">SAMN04487924_12428</name>
    <name evidence="8" type="ORF">SAMN05216250_12128</name>
</gene>
<dbReference type="AlphaFoldDB" id="A0A174HWY7"/>
<evidence type="ECO:0000313" key="4">
    <source>
        <dbReference type="EMBL" id="KAB6145093.1"/>
    </source>
</evidence>
<keyword evidence="13" id="KW-1185">Reference proteome</keyword>
<evidence type="ECO:0000313" key="7">
    <source>
        <dbReference type="EMBL" id="SEB02941.1"/>
    </source>
</evidence>
<dbReference type="EMBL" id="WDES01000021">
    <property type="protein sequence ID" value="KAB6087334.1"/>
    <property type="molecule type" value="Genomic_DNA"/>
</dbReference>
<evidence type="ECO:0000313" key="10">
    <source>
        <dbReference type="Proteomes" id="UP000183766"/>
    </source>
</evidence>
<evidence type="ECO:0000313" key="5">
    <source>
        <dbReference type="EMBL" id="MCA4704538.1"/>
    </source>
</evidence>
<dbReference type="EMBL" id="FNRP01000024">
    <property type="protein sequence ID" value="SEB02941.1"/>
    <property type="molecule type" value="Genomic_DNA"/>
</dbReference>
<evidence type="ECO:0000313" key="3">
    <source>
        <dbReference type="EMBL" id="KAB6134751.1"/>
    </source>
</evidence>
<proteinExistence type="predicted"/>
<evidence type="ECO:0000313" key="12">
    <source>
        <dbReference type="Proteomes" id="UP000434604"/>
    </source>
</evidence>
<dbReference type="Proteomes" id="UP000435059">
    <property type="component" value="Unassembled WGS sequence"/>
</dbReference>
<reference evidence="12 13" key="4">
    <citation type="journal article" date="2019" name="Nat. Med.">
        <title>A library of human gut bacterial isolates paired with longitudinal multiomics data enables mechanistic microbiome research.</title>
        <authorList>
            <person name="Poyet M."/>
            <person name="Groussin M."/>
            <person name="Gibbons S.M."/>
            <person name="Avila-Pacheco J."/>
            <person name="Jiang X."/>
            <person name="Kearney S.M."/>
            <person name="Perrotta A.R."/>
            <person name="Berdy B."/>
            <person name="Zhao S."/>
            <person name="Lieberman T.D."/>
            <person name="Swanson P.K."/>
            <person name="Smith M."/>
            <person name="Roesemann S."/>
            <person name="Alexander J.E."/>
            <person name="Rich S.A."/>
            <person name="Livny J."/>
            <person name="Vlamakis H."/>
            <person name="Clish C."/>
            <person name="Bullock K."/>
            <person name="Deik A."/>
            <person name="Scott J."/>
            <person name="Pierce K.A."/>
            <person name="Xavier R.J."/>
            <person name="Alm E.J."/>
        </authorList>
    </citation>
    <scope>NUCLEOTIDE SEQUENCE [LARGE SCALE GENOMIC DNA]</scope>
    <source>
        <strain evidence="4 12">BIOML-A58</strain>
        <strain evidence="3 14">BIOML-A62</strain>
        <strain evidence="2 13">BIOML-A74</strain>
    </source>
</reference>
<dbReference type="EMBL" id="FOUM01000021">
    <property type="protein sequence ID" value="SFN13050.1"/>
    <property type="molecule type" value="Genomic_DNA"/>
</dbReference>
<evidence type="ECO:0000256" key="1">
    <source>
        <dbReference type="SAM" id="SignalP"/>
    </source>
</evidence>
<reference evidence="6" key="3">
    <citation type="journal article" date="2018" name="BMC Genomics">
        <title>Whole genome sequencing and function prediction of 133 gut anaerobes isolated from chicken caecum in pure cultures.</title>
        <authorList>
            <person name="Medvecky M."/>
            <person name="Cejkova D."/>
            <person name="Polansky O."/>
            <person name="Karasova D."/>
            <person name="Kubasova T."/>
            <person name="Cizek A."/>
            <person name="Rychlik I."/>
        </authorList>
    </citation>
    <scope>NUCLEOTIDE SEQUENCE</scope>
    <source>
        <strain evidence="6">An109</strain>
    </source>
</reference>
<name>A0A174HWY7_9BACE</name>
<reference evidence="9 10" key="1">
    <citation type="submission" date="2016-10" db="EMBL/GenBank/DDBJ databases">
        <authorList>
            <person name="de Groot N.N."/>
        </authorList>
    </citation>
    <scope>NUCLEOTIDE SEQUENCE [LARGE SCALE GENOMIC DNA]</scope>
    <source>
        <strain evidence="8 10">NLAE-zl-C202</strain>
        <strain evidence="7 9">NLAE-zl-G339</strain>
    </source>
</reference>
<evidence type="ECO:0000313" key="14">
    <source>
        <dbReference type="Proteomes" id="UP000487596"/>
    </source>
</evidence>
<feature type="signal peptide" evidence="1">
    <location>
        <begin position="1"/>
        <end position="21"/>
    </location>
</feature>
<sequence>MAKFVKVILFLLLTVAFHSIAGNVSTEKMVDKQGCDITYAMGQRGEICAPDLPGKPVAELTNLQSHQISVTRIQRVQLGEYFFSLKNALQGCADRESSLSQHWGRIYDTTTSYYCQPSSEYYVYTLRRIII</sequence>
<dbReference type="RefSeq" id="WP_009040600.1">
    <property type="nucleotide sequence ID" value="NZ_CP103094.1"/>
</dbReference>
<organism evidence="3 14">
    <name type="scientific">Bacteroides xylanisolvens</name>
    <dbReference type="NCBI Taxonomy" id="371601"/>
    <lineage>
        <taxon>Bacteria</taxon>
        <taxon>Pseudomonadati</taxon>
        <taxon>Bacteroidota</taxon>
        <taxon>Bacteroidia</taxon>
        <taxon>Bacteroidales</taxon>
        <taxon>Bacteroidaceae</taxon>
        <taxon>Bacteroides</taxon>
    </lineage>
</organism>
<dbReference type="Proteomes" id="UP000183040">
    <property type="component" value="Unassembled WGS sequence"/>
</dbReference>
<dbReference type="Proteomes" id="UP000434604">
    <property type="component" value="Unassembled WGS sequence"/>
</dbReference>
<reference evidence="11" key="2">
    <citation type="submission" date="2017-04" db="EMBL/GenBank/DDBJ databases">
        <title>Function of individual gut microbiota members based on whole genome sequencing of pure cultures obtained from chicken caecum.</title>
        <authorList>
            <person name="Medvecky M."/>
            <person name="Cejkova D."/>
            <person name="Polansky O."/>
            <person name="Karasova D."/>
            <person name="Kubasova T."/>
            <person name="Cizek A."/>
            <person name="Rychlik I."/>
        </authorList>
    </citation>
    <scope>NUCLEOTIDE SEQUENCE [LARGE SCALE GENOMIC DNA]</scope>
    <source>
        <strain evidence="11">An109</strain>
    </source>
</reference>
<dbReference type="Proteomes" id="UP000487596">
    <property type="component" value="Unassembled WGS sequence"/>
</dbReference>
<dbReference type="EMBL" id="WDEH01000034">
    <property type="protein sequence ID" value="KAB6134751.1"/>
    <property type="molecule type" value="Genomic_DNA"/>
</dbReference>
<evidence type="ECO:0000313" key="9">
    <source>
        <dbReference type="Proteomes" id="UP000183040"/>
    </source>
</evidence>
<accession>A0A174HWY7</accession>
<dbReference type="EMBL" id="WDED01000031">
    <property type="protein sequence ID" value="KAB6145093.1"/>
    <property type="molecule type" value="Genomic_DNA"/>
</dbReference>
<evidence type="ECO:0000313" key="6">
    <source>
        <dbReference type="EMBL" id="OUQ66126.1"/>
    </source>
</evidence>
<evidence type="ECO:0000313" key="8">
    <source>
        <dbReference type="EMBL" id="SFN13050.1"/>
    </source>
</evidence>
<dbReference type="Proteomes" id="UP000183766">
    <property type="component" value="Unassembled WGS sequence"/>
</dbReference>